<dbReference type="SUPFAM" id="SSF160631">
    <property type="entry name" value="SMI1/KNR4-like"/>
    <property type="match status" value="1"/>
</dbReference>
<dbReference type="InterPro" id="IPR037883">
    <property type="entry name" value="Knr4/Smi1-like_sf"/>
</dbReference>
<evidence type="ECO:0000259" key="1">
    <source>
        <dbReference type="Pfam" id="PF09346"/>
    </source>
</evidence>
<evidence type="ECO:0000313" key="2">
    <source>
        <dbReference type="EMBL" id="UPZ14965.1"/>
    </source>
</evidence>
<name>A0ABY4LTI5_9FLAO</name>
<feature type="domain" description="Knr4/Smi1-like" evidence="1">
    <location>
        <begin position="58"/>
        <end position="158"/>
    </location>
</feature>
<organism evidence="2 3">
    <name type="scientific">Flavobacterium humidisoli</name>
    <dbReference type="NCBI Taxonomy" id="2937442"/>
    <lineage>
        <taxon>Bacteria</taxon>
        <taxon>Pseudomonadati</taxon>
        <taxon>Bacteroidota</taxon>
        <taxon>Flavobacteriia</taxon>
        <taxon>Flavobacteriales</taxon>
        <taxon>Flavobacteriaceae</taxon>
        <taxon>Flavobacterium</taxon>
    </lineage>
</organism>
<evidence type="ECO:0000313" key="3">
    <source>
        <dbReference type="Proteomes" id="UP000829998"/>
    </source>
</evidence>
<protein>
    <submittedName>
        <fullName evidence="2">SMI1/KNR4 family protein</fullName>
    </submittedName>
</protein>
<dbReference type="EMBL" id="CP096829">
    <property type="protein sequence ID" value="UPZ14965.1"/>
    <property type="molecule type" value="Genomic_DNA"/>
</dbReference>
<dbReference type="RefSeq" id="WP_248727228.1">
    <property type="nucleotide sequence ID" value="NZ_CP096829.1"/>
</dbReference>
<gene>
    <name evidence="2" type="ORF">M0M44_19650</name>
</gene>
<dbReference type="InterPro" id="IPR018958">
    <property type="entry name" value="Knr4/Smi1-like_dom"/>
</dbReference>
<dbReference type="Pfam" id="PF09346">
    <property type="entry name" value="SMI1_KNR4"/>
    <property type="match status" value="1"/>
</dbReference>
<reference evidence="2 3" key="1">
    <citation type="submission" date="2022-04" db="EMBL/GenBank/DDBJ databases">
        <authorList>
            <person name="Ra J.-S."/>
            <person name="Kim S.-B."/>
        </authorList>
    </citation>
    <scope>NUCLEOTIDE SEQUENCE [LARGE SCALE GENOMIC DNA]</scope>
    <source>
        <strain evidence="2 3">MMS21-Er5</strain>
    </source>
</reference>
<accession>A0ABY4LTI5</accession>
<dbReference type="Gene3D" id="3.40.1580.10">
    <property type="entry name" value="SMI1/KNR4-like"/>
    <property type="match status" value="1"/>
</dbReference>
<keyword evidence="3" id="KW-1185">Reference proteome</keyword>
<proteinExistence type="predicted"/>
<sequence length="168" mass="19239">MWFNKFNFFDKQSGLTEPFPKDFFTKSYSESELEALNNIRKLYPEGLAPNIVSIPKQLRLPEEYIELLKHSNGGGILNGEREFGYFSFDGIREMYIAYGFPFWAPAFLPVAFNGGGKFYAYDLREEGKFPVIVVSSGNIGYEEDCWAFLGNTMEDVLSNTTNIEDELD</sequence>
<dbReference type="Proteomes" id="UP000829998">
    <property type="component" value="Chromosome"/>
</dbReference>